<comment type="caution">
    <text evidence="7">The sequence shown here is derived from an EMBL/GenBank/DDBJ whole genome shotgun (WGS) entry which is preliminary data.</text>
</comment>
<feature type="transmembrane region" description="Helical" evidence="6">
    <location>
        <begin position="152"/>
        <end position="174"/>
    </location>
</feature>
<protein>
    <submittedName>
        <fullName evidence="7">MFS transporter</fullName>
    </submittedName>
</protein>
<evidence type="ECO:0000256" key="6">
    <source>
        <dbReference type="SAM" id="Phobius"/>
    </source>
</evidence>
<keyword evidence="4 6" id="KW-1133">Transmembrane helix</keyword>
<keyword evidence="2" id="KW-0813">Transport</keyword>
<dbReference type="RefSeq" id="WP_377523247.1">
    <property type="nucleotide sequence ID" value="NZ_JBHTLD010000025.1"/>
</dbReference>
<evidence type="ECO:0000313" key="7">
    <source>
        <dbReference type="EMBL" id="MFD1185493.1"/>
    </source>
</evidence>
<feature type="transmembrane region" description="Helical" evidence="6">
    <location>
        <begin position="91"/>
        <end position="111"/>
    </location>
</feature>
<feature type="transmembrane region" description="Helical" evidence="6">
    <location>
        <begin position="283"/>
        <end position="302"/>
    </location>
</feature>
<feature type="transmembrane region" description="Helical" evidence="6">
    <location>
        <begin position="194"/>
        <end position="212"/>
    </location>
</feature>
<name>A0ABW3SLC9_9BACT</name>
<sequence length="442" mass="48791">MEKNNPTVTRAWCFYDWANSVYSLVITSTIFPIYFSAVARGADGSAEVSFLGLKLDSSVLFTYAISAAFLIIACLSPILTAIADYSGRKKLFLKLFCYLGSLSCAGLFFFTKETFTISVILFVLATIGYSGSIVFYNAYLPEIATEDQYDRLSAHGFSMGYIGSVILLVFNLMMIMQPTWFGIAAENTSLPPRIAFLSTGIWWFAFAQYSFYHMPGNVYGRKPKGSWILNGFKELNHVLDQVKGLPQLKRFLLAYFFYNMGVQTVMYLAAIFGEVELKLASEVLILTVLIIQLVAIAGAYVFSKLSAKYGNVQALMIAVCIWIGVCIGAYFTYGEYQFYGLATVVGSVMGGIQALSRSTYSKLIPATTTDHASFFSFYDVTEKVSIVLGTLAYGAITQVTGSMRYSILALISFFALGLVFLFMMRGKSNLEAHSDQVMVAGV</sequence>
<feature type="transmembrane region" description="Helical" evidence="6">
    <location>
        <begin position="402"/>
        <end position="423"/>
    </location>
</feature>
<reference evidence="8" key="1">
    <citation type="journal article" date="2019" name="Int. J. Syst. Evol. Microbiol.">
        <title>The Global Catalogue of Microorganisms (GCM) 10K type strain sequencing project: providing services to taxonomists for standard genome sequencing and annotation.</title>
        <authorList>
            <consortium name="The Broad Institute Genomics Platform"/>
            <consortium name="The Broad Institute Genome Sequencing Center for Infectious Disease"/>
            <person name="Wu L."/>
            <person name="Ma J."/>
        </authorList>
    </citation>
    <scope>NUCLEOTIDE SEQUENCE [LARGE SCALE GENOMIC DNA]</scope>
    <source>
        <strain evidence="8">JCM 31319</strain>
    </source>
</reference>
<evidence type="ECO:0000313" key="8">
    <source>
        <dbReference type="Proteomes" id="UP001597094"/>
    </source>
</evidence>
<comment type="subcellular location">
    <subcellularLocation>
        <location evidence="1">Endomembrane system</location>
        <topology evidence="1">Multi-pass membrane protein</topology>
    </subcellularLocation>
</comment>
<evidence type="ECO:0000256" key="2">
    <source>
        <dbReference type="ARBA" id="ARBA00022448"/>
    </source>
</evidence>
<gene>
    <name evidence="7" type="ORF">ACFQ2O_04670</name>
</gene>
<feature type="transmembrane region" description="Helical" evidence="6">
    <location>
        <begin position="21"/>
        <end position="39"/>
    </location>
</feature>
<dbReference type="InterPro" id="IPR024671">
    <property type="entry name" value="Atg22-like"/>
</dbReference>
<evidence type="ECO:0000256" key="5">
    <source>
        <dbReference type="ARBA" id="ARBA00023136"/>
    </source>
</evidence>
<feature type="transmembrane region" description="Helical" evidence="6">
    <location>
        <begin position="314"/>
        <end position="332"/>
    </location>
</feature>
<keyword evidence="5 6" id="KW-0472">Membrane</keyword>
<dbReference type="Pfam" id="PF11700">
    <property type="entry name" value="ATG22"/>
    <property type="match status" value="1"/>
</dbReference>
<dbReference type="PANTHER" id="PTHR23519:SF1">
    <property type="entry name" value="AUTOPHAGY-RELATED PROTEIN 22"/>
    <property type="match status" value="1"/>
</dbReference>
<dbReference type="SUPFAM" id="SSF103473">
    <property type="entry name" value="MFS general substrate transporter"/>
    <property type="match status" value="1"/>
</dbReference>
<feature type="transmembrane region" description="Helical" evidence="6">
    <location>
        <begin position="251"/>
        <end position="271"/>
    </location>
</feature>
<dbReference type="Gene3D" id="1.20.1250.20">
    <property type="entry name" value="MFS general substrate transporter like domains"/>
    <property type="match status" value="1"/>
</dbReference>
<evidence type="ECO:0000256" key="1">
    <source>
        <dbReference type="ARBA" id="ARBA00004127"/>
    </source>
</evidence>
<accession>A0ABW3SLC9</accession>
<feature type="transmembrane region" description="Helical" evidence="6">
    <location>
        <begin position="59"/>
        <end position="79"/>
    </location>
</feature>
<dbReference type="InterPro" id="IPR050495">
    <property type="entry name" value="ATG22/LtaA_families"/>
</dbReference>
<evidence type="ECO:0000256" key="4">
    <source>
        <dbReference type="ARBA" id="ARBA00022989"/>
    </source>
</evidence>
<dbReference type="InterPro" id="IPR036259">
    <property type="entry name" value="MFS_trans_sf"/>
</dbReference>
<feature type="transmembrane region" description="Helical" evidence="6">
    <location>
        <begin position="338"/>
        <end position="356"/>
    </location>
</feature>
<proteinExistence type="predicted"/>
<keyword evidence="3 6" id="KW-0812">Transmembrane</keyword>
<dbReference type="Proteomes" id="UP001597094">
    <property type="component" value="Unassembled WGS sequence"/>
</dbReference>
<feature type="transmembrane region" description="Helical" evidence="6">
    <location>
        <begin position="117"/>
        <end position="140"/>
    </location>
</feature>
<dbReference type="EMBL" id="JBHTLD010000025">
    <property type="protein sequence ID" value="MFD1185493.1"/>
    <property type="molecule type" value="Genomic_DNA"/>
</dbReference>
<organism evidence="7 8">
    <name type="scientific">Pontibacter rugosus</name>
    <dbReference type="NCBI Taxonomy" id="1745966"/>
    <lineage>
        <taxon>Bacteria</taxon>
        <taxon>Pseudomonadati</taxon>
        <taxon>Bacteroidota</taxon>
        <taxon>Cytophagia</taxon>
        <taxon>Cytophagales</taxon>
        <taxon>Hymenobacteraceae</taxon>
        <taxon>Pontibacter</taxon>
    </lineage>
</organism>
<evidence type="ECO:0000256" key="3">
    <source>
        <dbReference type="ARBA" id="ARBA00022692"/>
    </source>
</evidence>
<dbReference type="PANTHER" id="PTHR23519">
    <property type="entry name" value="AUTOPHAGY-RELATED PROTEIN 22"/>
    <property type="match status" value="1"/>
</dbReference>
<keyword evidence="8" id="KW-1185">Reference proteome</keyword>